<gene>
    <name evidence="4" type="ORF">HAKA00212_LOCUS4586</name>
</gene>
<accession>A0A7S3UX57</accession>
<feature type="compositionally biased region" description="Basic residues" evidence="1">
    <location>
        <begin position="1065"/>
        <end position="1074"/>
    </location>
</feature>
<feature type="domain" description="WW" evidence="3">
    <location>
        <begin position="1030"/>
        <end position="1064"/>
    </location>
</feature>
<organism evidence="4">
    <name type="scientific">Heterosigma akashiwo</name>
    <name type="common">Chromophytic alga</name>
    <name type="synonym">Heterosigma carterae</name>
    <dbReference type="NCBI Taxonomy" id="2829"/>
    <lineage>
        <taxon>Eukaryota</taxon>
        <taxon>Sar</taxon>
        <taxon>Stramenopiles</taxon>
        <taxon>Ochrophyta</taxon>
        <taxon>Raphidophyceae</taxon>
        <taxon>Chattonellales</taxon>
        <taxon>Chattonellaceae</taxon>
        <taxon>Heterosigma</taxon>
    </lineage>
</organism>
<dbReference type="SUPFAM" id="SSF51045">
    <property type="entry name" value="WW domain"/>
    <property type="match status" value="1"/>
</dbReference>
<keyword evidence="2" id="KW-1133">Transmembrane helix</keyword>
<dbReference type="PROSITE" id="PS01159">
    <property type="entry name" value="WW_DOMAIN_1"/>
    <property type="match status" value="1"/>
</dbReference>
<feature type="compositionally biased region" description="Low complexity" evidence="1">
    <location>
        <begin position="419"/>
        <end position="439"/>
    </location>
</feature>
<feature type="region of interest" description="Disordered" evidence="1">
    <location>
        <begin position="484"/>
        <end position="508"/>
    </location>
</feature>
<evidence type="ECO:0000259" key="3">
    <source>
        <dbReference type="PROSITE" id="PS50020"/>
    </source>
</evidence>
<name>A0A7S3UX57_HETAK</name>
<keyword evidence="2" id="KW-0472">Membrane</keyword>
<dbReference type="SMART" id="SM00456">
    <property type="entry name" value="WW"/>
    <property type="match status" value="1"/>
</dbReference>
<dbReference type="CDD" id="cd00201">
    <property type="entry name" value="WW"/>
    <property type="match status" value="1"/>
</dbReference>
<feature type="compositionally biased region" description="Basic and acidic residues" evidence="1">
    <location>
        <begin position="495"/>
        <end position="508"/>
    </location>
</feature>
<proteinExistence type="predicted"/>
<protein>
    <recommendedName>
        <fullName evidence="3">WW domain-containing protein</fullName>
    </recommendedName>
</protein>
<dbReference type="InterPro" id="IPR036020">
    <property type="entry name" value="WW_dom_sf"/>
</dbReference>
<feature type="compositionally biased region" description="Low complexity" evidence="1">
    <location>
        <begin position="691"/>
        <end position="710"/>
    </location>
</feature>
<feature type="region of interest" description="Disordered" evidence="1">
    <location>
        <begin position="1010"/>
        <end position="1034"/>
    </location>
</feature>
<feature type="transmembrane region" description="Helical" evidence="2">
    <location>
        <begin position="12"/>
        <end position="32"/>
    </location>
</feature>
<sequence>MAGQQEEGIRPAAIIRYTSLGILGALFVLLYINQNAEESRLQNSFVGSSMHMYKTEQCQEDELKSIRTTCCSDPDLPVLGGVDVVELFSYTDDKHIPGLGDPSLAAILPTRVGNFKFLFLTEENRAKFLVNPWQYAPAWGGFCAMGIPYESQYFTSTARDRLGPNVDLSTWTIVNGRLYFFGGEGPKLKFLQSLPDAISYGDAHWSNMFGGVYDGHFDTNCFHRQEFFDTLRGVKSVSDDGRDENADIEDASFDSEVGKDIESEDRMWAGHKIVKNEFGIIVEVDGIPVAASVTPLNPVDESLYEKYAAEKSLWRDIEEPTYPTPVEFLSQHSVAVTKEGLIAEVDGILVISNKYTQQTSLDVANSPDISPVVVGETGGSDGESSYSYIYEDFYSYASEPAAPNGPAATVVPEPPVDPAVPVADDSPSTAQSDSWSSQDASSDTALIKARIAEIKAWIAQVEAAFPEIVDSGYFQVDAVHDDGSSSPVYTYPEQGNRRRLDSASADDSKTAGHRVMYCQPGHQCQTISKNAYKDDLKKLGQIFNRDKIVNAAGYPAGSSTGKSSGGDANNDGQAVFAPSFPLSHLEKAPKPPAIFFDKDIGEQDLTVLAKVLGEENIAVADGAVGVSVAASTPSKGIINSLTQVKPLAEQSVDVDSEAPVSSLPVAEEPVEEPVAVTAAGEESVDADSEAPVSSLPVAEEPVEEPAVAAAGEESSSLLTVSAADVPVSEQTALESEIFADLLKQFETPAIPEEVSVAEEPAAVVDESALAPALEEAAPISPVALEPVPASFAEEPASLVDGTALASVFEEPAPISPVGQEPAPMVEEASAPVAQEPAPMVVEEISAPVSEPAPIAPVVDELVVEVAEDEFANLLQQFEEPAPTVVEEAVAPALVSEPAAVAAEPAPIVEEIAVVSEPAAFAADPAPIVEEIAAAPSPISESAPIVEEIAVVSEPAAFAADPAPIVEEIASPVSESAPVGASVVDEPAEMAAAVEAQDDFSDLLKQFDSLTEPTVSSPADTEPDVPASPVESKDSTWIKYMDTASGLPFYYNTQTRESSWDEPNARRKLRGGSLS</sequence>
<dbReference type="AlphaFoldDB" id="A0A7S3UX57"/>
<dbReference type="EMBL" id="HBIU01010697">
    <property type="protein sequence ID" value="CAE0625915.1"/>
    <property type="molecule type" value="Transcribed_RNA"/>
</dbReference>
<dbReference type="InterPro" id="IPR001202">
    <property type="entry name" value="WW_dom"/>
</dbReference>
<dbReference type="PROSITE" id="PS50020">
    <property type="entry name" value="WW_DOMAIN_2"/>
    <property type="match status" value="1"/>
</dbReference>
<dbReference type="Gene3D" id="2.20.70.10">
    <property type="match status" value="1"/>
</dbReference>
<evidence type="ECO:0000256" key="2">
    <source>
        <dbReference type="SAM" id="Phobius"/>
    </source>
</evidence>
<dbReference type="Pfam" id="PF00397">
    <property type="entry name" value="WW"/>
    <property type="match status" value="1"/>
</dbReference>
<feature type="region of interest" description="Disordered" evidence="1">
    <location>
        <begin position="402"/>
        <end position="439"/>
    </location>
</feature>
<keyword evidence="2" id="KW-0812">Transmembrane</keyword>
<feature type="region of interest" description="Disordered" evidence="1">
    <location>
        <begin position="1052"/>
        <end position="1074"/>
    </location>
</feature>
<feature type="region of interest" description="Disordered" evidence="1">
    <location>
        <begin position="650"/>
        <end position="710"/>
    </location>
</feature>
<feature type="compositionally biased region" description="Low complexity" evidence="1">
    <location>
        <begin position="664"/>
        <end position="681"/>
    </location>
</feature>
<evidence type="ECO:0000313" key="4">
    <source>
        <dbReference type="EMBL" id="CAE0625915.1"/>
    </source>
</evidence>
<reference evidence="4" key="1">
    <citation type="submission" date="2021-01" db="EMBL/GenBank/DDBJ databases">
        <authorList>
            <person name="Corre E."/>
            <person name="Pelletier E."/>
            <person name="Niang G."/>
            <person name="Scheremetjew M."/>
            <person name="Finn R."/>
            <person name="Kale V."/>
            <person name="Holt S."/>
            <person name="Cochrane G."/>
            <person name="Meng A."/>
            <person name="Brown T."/>
            <person name="Cohen L."/>
        </authorList>
    </citation>
    <scope>NUCLEOTIDE SEQUENCE</scope>
    <source>
        <strain evidence="4">CCMP3107</strain>
    </source>
</reference>
<evidence type="ECO:0000256" key="1">
    <source>
        <dbReference type="SAM" id="MobiDB-lite"/>
    </source>
</evidence>